<dbReference type="AlphaFoldDB" id="A0A5J4ZIW7"/>
<dbReference type="EMBL" id="CM018050">
    <property type="protein sequence ID" value="KAA8517999.1"/>
    <property type="molecule type" value="Genomic_DNA"/>
</dbReference>
<name>A0A5J4ZIW7_9ASTE</name>
<gene>
    <name evidence="1" type="ORF">F0562_015473</name>
</gene>
<reference evidence="1 2" key="1">
    <citation type="submission" date="2019-09" db="EMBL/GenBank/DDBJ databases">
        <title>A chromosome-level genome assembly of the Chinese tupelo Nyssa sinensis.</title>
        <authorList>
            <person name="Yang X."/>
            <person name="Kang M."/>
            <person name="Yang Y."/>
            <person name="Xiong H."/>
            <person name="Wang M."/>
            <person name="Zhang Z."/>
            <person name="Wang Z."/>
            <person name="Wu H."/>
            <person name="Ma T."/>
            <person name="Liu J."/>
            <person name="Xi Z."/>
        </authorList>
    </citation>
    <scope>NUCLEOTIDE SEQUENCE [LARGE SCALE GENOMIC DNA]</scope>
    <source>
        <strain evidence="1">J267</strain>
        <tissue evidence="1">Leaf</tissue>
    </source>
</reference>
<dbReference type="Proteomes" id="UP000325577">
    <property type="component" value="Linkage Group LG7"/>
</dbReference>
<protein>
    <submittedName>
        <fullName evidence="1">Uncharacterized protein</fullName>
    </submittedName>
</protein>
<evidence type="ECO:0000313" key="1">
    <source>
        <dbReference type="EMBL" id="KAA8517999.1"/>
    </source>
</evidence>
<evidence type="ECO:0000313" key="2">
    <source>
        <dbReference type="Proteomes" id="UP000325577"/>
    </source>
</evidence>
<sequence>MLAQSSNVGMKQGANGGVIKTEAGYTGSSPFMFGADGNVLETHPAIVNASVSSFSSVESSLQPLNEKLFDGGITLFGLLEQIPRNLSISDFTADFSSSSDILESYSRSPFLAADTDNFLDPHGRREHQGDNRRLNTISEGLSYEDFASD</sequence>
<dbReference type="OrthoDB" id="1620396at2759"/>
<accession>A0A5J4ZIW7</accession>
<keyword evidence="2" id="KW-1185">Reference proteome</keyword>
<organism evidence="1 2">
    <name type="scientific">Nyssa sinensis</name>
    <dbReference type="NCBI Taxonomy" id="561372"/>
    <lineage>
        <taxon>Eukaryota</taxon>
        <taxon>Viridiplantae</taxon>
        <taxon>Streptophyta</taxon>
        <taxon>Embryophyta</taxon>
        <taxon>Tracheophyta</taxon>
        <taxon>Spermatophyta</taxon>
        <taxon>Magnoliopsida</taxon>
        <taxon>eudicotyledons</taxon>
        <taxon>Gunneridae</taxon>
        <taxon>Pentapetalae</taxon>
        <taxon>asterids</taxon>
        <taxon>Cornales</taxon>
        <taxon>Nyssaceae</taxon>
        <taxon>Nyssa</taxon>
    </lineage>
</organism>
<proteinExistence type="predicted"/>